<evidence type="ECO:0000256" key="1">
    <source>
        <dbReference type="SAM" id="MobiDB-lite"/>
    </source>
</evidence>
<dbReference type="OrthoDB" id="7304821at2"/>
<sequence>MPQGTLDRETLEAVGVLARAVERERVPGVLECRLLANALKRTLDSGRERELTEASRVFRTLDVDLRERIVARARVEAQQARAQAKAAAAPDTAIDREEVTQEIPALPAWRVSEPKGREQKARAGTNFLAALNGLRPAAASGSNAGSSRGAARDRLRAAVDSQRRVGRRVEPTLD</sequence>
<feature type="compositionally biased region" description="Low complexity" evidence="1">
    <location>
        <begin position="137"/>
        <end position="149"/>
    </location>
</feature>
<feature type="compositionally biased region" description="Basic and acidic residues" evidence="1">
    <location>
        <begin position="150"/>
        <end position="174"/>
    </location>
</feature>
<organism evidence="2 3">
    <name type="scientific">Azospirillum oryzae</name>
    <dbReference type="NCBI Taxonomy" id="286727"/>
    <lineage>
        <taxon>Bacteria</taxon>
        <taxon>Pseudomonadati</taxon>
        <taxon>Pseudomonadota</taxon>
        <taxon>Alphaproteobacteria</taxon>
        <taxon>Rhodospirillales</taxon>
        <taxon>Azospirillaceae</taxon>
        <taxon>Azospirillum</taxon>
    </lineage>
</organism>
<geneLocation type="plasmid" evidence="2 3">
    <name>unnamed3</name>
</geneLocation>
<evidence type="ECO:0000313" key="2">
    <source>
        <dbReference type="EMBL" id="QKS49980.1"/>
    </source>
</evidence>
<dbReference type="Proteomes" id="UP000509702">
    <property type="component" value="Plasmid unnamed3"/>
</dbReference>
<accession>A0A6N1AEN4</accession>
<evidence type="ECO:0000313" key="3">
    <source>
        <dbReference type="Proteomes" id="UP000509702"/>
    </source>
</evidence>
<feature type="region of interest" description="Disordered" evidence="1">
    <location>
        <begin position="136"/>
        <end position="174"/>
    </location>
</feature>
<protein>
    <submittedName>
        <fullName evidence="2">Uncharacterized protein</fullName>
    </submittedName>
</protein>
<dbReference type="AlphaFoldDB" id="A0A6N1AEN4"/>
<proteinExistence type="predicted"/>
<dbReference type="RefSeq" id="WP_149198767.1">
    <property type="nucleotide sequence ID" value="NZ_CP054617.1"/>
</dbReference>
<keyword evidence="2" id="KW-0614">Plasmid</keyword>
<dbReference type="KEGG" id="aoz:HUE56_05505"/>
<dbReference type="EMBL" id="CP054617">
    <property type="protein sequence ID" value="QKS49980.1"/>
    <property type="molecule type" value="Genomic_DNA"/>
</dbReference>
<reference evidence="2 3" key="1">
    <citation type="submission" date="2020-06" db="EMBL/GenBank/DDBJ databases">
        <title>Complete genome of Azosprillum oryzae KACC14407.</title>
        <authorList>
            <person name="Kim M."/>
            <person name="Park Y.-J."/>
            <person name="Shin J.-H."/>
        </authorList>
    </citation>
    <scope>NUCLEOTIDE SEQUENCE [LARGE SCALE GENOMIC DNA]</scope>
    <source>
        <strain evidence="2 3">KACC 14407</strain>
        <plasmid evidence="2 3">unnamed3</plasmid>
    </source>
</reference>
<name>A0A6N1AEN4_9PROT</name>
<gene>
    <name evidence="2" type="ORF">HUE56_05505</name>
</gene>
<keyword evidence="3" id="KW-1185">Reference proteome</keyword>